<dbReference type="OrthoDB" id="410044at2759"/>
<evidence type="ECO:0000256" key="1">
    <source>
        <dbReference type="ARBA" id="ARBA00022884"/>
    </source>
</evidence>
<protein>
    <submittedName>
        <fullName evidence="4">CUGBP Elav-like family member 3</fullName>
    </submittedName>
</protein>
<dbReference type="InterPro" id="IPR000504">
    <property type="entry name" value="RRM_dom"/>
</dbReference>
<evidence type="ECO:0000313" key="5">
    <source>
        <dbReference type="Proteomes" id="UP000516437"/>
    </source>
</evidence>
<comment type="caution">
    <text evidence="4">The sequence shown here is derived from an EMBL/GenBank/DDBJ whole genome shotgun (WGS) entry which is preliminary data.</text>
</comment>
<evidence type="ECO:0000256" key="2">
    <source>
        <dbReference type="PROSITE-ProRule" id="PRU00176"/>
    </source>
</evidence>
<gene>
    <name evidence="4" type="ORF">CJ030_MR2G017969</name>
</gene>
<dbReference type="GO" id="GO:0003723">
    <property type="term" value="F:RNA binding"/>
    <property type="evidence" value="ECO:0007669"/>
    <property type="project" value="UniProtKB-UniRule"/>
</dbReference>
<name>A0A6A1WGS7_9ROSI</name>
<feature type="domain" description="RRM" evidence="3">
    <location>
        <begin position="16"/>
        <end position="93"/>
    </location>
</feature>
<evidence type="ECO:0000313" key="4">
    <source>
        <dbReference type="EMBL" id="KAB1222070.1"/>
    </source>
</evidence>
<evidence type="ECO:0000259" key="3">
    <source>
        <dbReference type="PROSITE" id="PS50102"/>
    </source>
</evidence>
<dbReference type="EMBL" id="RXIC02000020">
    <property type="protein sequence ID" value="KAB1222070.1"/>
    <property type="molecule type" value="Genomic_DNA"/>
</dbReference>
<dbReference type="InterPro" id="IPR052462">
    <property type="entry name" value="SLIRP/GR-RBP-like"/>
</dbReference>
<dbReference type="SMART" id="SM00360">
    <property type="entry name" value="RRM"/>
    <property type="match status" value="1"/>
</dbReference>
<dbReference type="Gene3D" id="3.30.70.330">
    <property type="match status" value="1"/>
</dbReference>
<dbReference type="InterPro" id="IPR035979">
    <property type="entry name" value="RBD_domain_sf"/>
</dbReference>
<keyword evidence="5" id="KW-1185">Reference proteome</keyword>
<proteinExistence type="predicted"/>
<dbReference type="PROSITE" id="PS50102">
    <property type="entry name" value="RRM"/>
    <property type="match status" value="1"/>
</dbReference>
<dbReference type="InterPro" id="IPR012677">
    <property type="entry name" value="Nucleotide-bd_a/b_plait_sf"/>
</dbReference>
<dbReference type="Pfam" id="PF00076">
    <property type="entry name" value="RRM_1"/>
    <property type="match status" value="1"/>
</dbReference>
<dbReference type="FunFam" id="3.30.70.330:FF:000302">
    <property type="entry name" value="RNA-binding protein BRN1"/>
    <property type="match status" value="1"/>
</dbReference>
<dbReference type="SUPFAM" id="SSF54928">
    <property type="entry name" value="RNA-binding domain, RBD"/>
    <property type="match status" value="1"/>
</dbReference>
<dbReference type="AlphaFoldDB" id="A0A6A1WGS7"/>
<accession>A0A6A1WGS7</accession>
<sequence>MAEGKRERRAGSEESVKLFVGQVPKHMTEAQLLTMFQEFALVDEVNIIKDKVTRASRGCCFVICPSRQEADKAVNACHNNKTLPGVSATLISVFDQFENSKERSVVKDIDLDLTI</sequence>
<dbReference type="Proteomes" id="UP000516437">
    <property type="component" value="Chromosome 2"/>
</dbReference>
<reference evidence="4 5" key="1">
    <citation type="journal article" date="2019" name="Plant Biotechnol. J.">
        <title>The red bayberry genome and genetic basis of sex determination.</title>
        <authorList>
            <person name="Jia H.M."/>
            <person name="Jia H.J."/>
            <person name="Cai Q.L."/>
            <person name="Wang Y."/>
            <person name="Zhao H.B."/>
            <person name="Yang W.F."/>
            <person name="Wang G.Y."/>
            <person name="Li Y.H."/>
            <person name="Zhan D.L."/>
            <person name="Shen Y.T."/>
            <person name="Niu Q.F."/>
            <person name="Chang L."/>
            <person name="Qiu J."/>
            <person name="Zhao L."/>
            <person name="Xie H.B."/>
            <person name="Fu W.Y."/>
            <person name="Jin J."/>
            <person name="Li X.W."/>
            <person name="Jiao Y."/>
            <person name="Zhou C.C."/>
            <person name="Tu T."/>
            <person name="Chai C.Y."/>
            <person name="Gao J.L."/>
            <person name="Fan L.J."/>
            <person name="van de Weg E."/>
            <person name="Wang J.Y."/>
            <person name="Gao Z.S."/>
        </authorList>
    </citation>
    <scope>NUCLEOTIDE SEQUENCE [LARGE SCALE GENOMIC DNA]</scope>
    <source>
        <tissue evidence="4">Leaves</tissue>
    </source>
</reference>
<dbReference type="PANTHER" id="PTHR48027">
    <property type="entry name" value="HETEROGENEOUS NUCLEAR RIBONUCLEOPROTEIN 87F-RELATED"/>
    <property type="match status" value="1"/>
</dbReference>
<organism evidence="4 5">
    <name type="scientific">Morella rubra</name>
    <name type="common">Chinese bayberry</name>
    <dbReference type="NCBI Taxonomy" id="262757"/>
    <lineage>
        <taxon>Eukaryota</taxon>
        <taxon>Viridiplantae</taxon>
        <taxon>Streptophyta</taxon>
        <taxon>Embryophyta</taxon>
        <taxon>Tracheophyta</taxon>
        <taxon>Spermatophyta</taxon>
        <taxon>Magnoliopsida</taxon>
        <taxon>eudicotyledons</taxon>
        <taxon>Gunneridae</taxon>
        <taxon>Pentapetalae</taxon>
        <taxon>rosids</taxon>
        <taxon>fabids</taxon>
        <taxon>Fagales</taxon>
        <taxon>Myricaceae</taxon>
        <taxon>Morella</taxon>
    </lineage>
</organism>
<keyword evidence="1 2" id="KW-0694">RNA-binding</keyword>